<organism evidence="1 2">
    <name type="scientific">Knipowitschia caucasica</name>
    <name type="common">Caucasian dwarf goby</name>
    <name type="synonym">Pomatoschistus caucasicus</name>
    <dbReference type="NCBI Taxonomy" id="637954"/>
    <lineage>
        <taxon>Eukaryota</taxon>
        <taxon>Metazoa</taxon>
        <taxon>Chordata</taxon>
        <taxon>Craniata</taxon>
        <taxon>Vertebrata</taxon>
        <taxon>Euteleostomi</taxon>
        <taxon>Actinopterygii</taxon>
        <taxon>Neopterygii</taxon>
        <taxon>Teleostei</taxon>
        <taxon>Neoteleostei</taxon>
        <taxon>Acanthomorphata</taxon>
        <taxon>Gobiaria</taxon>
        <taxon>Gobiiformes</taxon>
        <taxon>Gobioidei</taxon>
        <taxon>Gobiidae</taxon>
        <taxon>Gobiinae</taxon>
        <taxon>Knipowitschia</taxon>
    </lineage>
</organism>
<proteinExistence type="predicted"/>
<dbReference type="Proteomes" id="UP001497482">
    <property type="component" value="Chromosome 13"/>
</dbReference>
<name>A0AAV2JR85_KNICA</name>
<protein>
    <submittedName>
        <fullName evidence="1">Uncharacterized protein</fullName>
    </submittedName>
</protein>
<reference evidence="1 2" key="1">
    <citation type="submission" date="2024-04" db="EMBL/GenBank/DDBJ databases">
        <authorList>
            <person name="Waldvogel A.-M."/>
            <person name="Schoenle A."/>
        </authorList>
    </citation>
    <scope>NUCLEOTIDE SEQUENCE [LARGE SCALE GENOMIC DNA]</scope>
</reference>
<evidence type="ECO:0000313" key="2">
    <source>
        <dbReference type="Proteomes" id="UP001497482"/>
    </source>
</evidence>
<dbReference type="EMBL" id="OZ035835">
    <property type="protein sequence ID" value="CAL1578157.1"/>
    <property type="molecule type" value="Genomic_DNA"/>
</dbReference>
<sequence length="192" mass="20578">MRSEACGLRSVDAVKPVGAVRAVMRSEPVARSDQPVDVRSESVGAVRVCDTVQSLWMPVRGLWVYGPKSVMRSESVDAVIEPVMRSEPCDAVKEPWWMRSEVCGVASEPCGLAVRACGCGRESGNASEPCGCGQELWCGQSLWVRSDLWGAVRSCGCGQSSVRVCGCVGPLTLRHSLLSSCWQHSDSQAAVC</sequence>
<evidence type="ECO:0000313" key="1">
    <source>
        <dbReference type="EMBL" id="CAL1578157.1"/>
    </source>
</evidence>
<accession>A0AAV2JR85</accession>
<dbReference type="AlphaFoldDB" id="A0AAV2JR85"/>
<keyword evidence="2" id="KW-1185">Reference proteome</keyword>
<gene>
    <name evidence="1" type="ORF">KC01_LOCUS9353</name>
</gene>